<accession>A0A7S0D9Z5</accession>
<proteinExistence type="predicted"/>
<name>A0A7S0D9Z5_MICPS</name>
<reference evidence="1" key="1">
    <citation type="submission" date="2021-01" db="EMBL/GenBank/DDBJ databases">
        <authorList>
            <person name="Corre E."/>
            <person name="Pelletier E."/>
            <person name="Niang G."/>
            <person name="Scheremetjew M."/>
            <person name="Finn R."/>
            <person name="Kale V."/>
            <person name="Holt S."/>
            <person name="Cochrane G."/>
            <person name="Meng A."/>
            <person name="Brown T."/>
            <person name="Cohen L."/>
        </authorList>
    </citation>
    <scope>NUCLEOTIDE SEQUENCE</scope>
    <source>
        <strain evidence="1">CCAC1681</strain>
    </source>
</reference>
<protein>
    <submittedName>
        <fullName evidence="1">Uncharacterized protein</fullName>
    </submittedName>
</protein>
<evidence type="ECO:0000313" key="1">
    <source>
        <dbReference type="EMBL" id="CAD8445618.1"/>
    </source>
</evidence>
<dbReference type="AlphaFoldDB" id="A0A7S0D9Z5"/>
<organism evidence="1">
    <name type="scientific">Micromonas pusilla</name>
    <name type="common">Picoplanktonic green alga</name>
    <name type="synonym">Chromulina pusilla</name>
    <dbReference type="NCBI Taxonomy" id="38833"/>
    <lineage>
        <taxon>Eukaryota</taxon>
        <taxon>Viridiplantae</taxon>
        <taxon>Chlorophyta</taxon>
        <taxon>Mamiellophyceae</taxon>
        <taxon>Mamiellales</taxon>
        <taxon>Mamiellaceae</taxon>
        <taxon>Micromonas</taxon>
    </lineage>
</organism>
<sequence>MGAITDNVQFTHIAREWRCKWAEEDDKKTLTAAQAALEARLAQVKAVAGVQSVQRVVCGGCQDFKVIVKLDADAFGAWEAAEFAPEKEFLAEIEAAGLKRVETQTYTLETL</sequence>
<dbReference type="EMBL" id="HBEN01010970">
    <property type="protein sequence ID" value="CAD8445618.1"/>
    <property type="molecule type" value="Transcribed_RNA"/>
</dbReference>
<gene>
    <name evidence="1" type="ORF">MSP1401_LOCUS9087</name>
</gene>